<keyword evidence="3 9" id="KW-0645">Protease</keyword>
<dbReference type="SUPFAM" id="SSF55920">
    <property type="entry name" value="Creatinase/aminopeptidase"/>
    <property type="match status" value="1"/>
</dbReference>
<dbReference type="GO" id="GO:0005829">
    <property type="term" value="C:cytosol"/>
    <property type="evidence" value="ECO:0007669"/>
    <property type="project" value="TreeGrafter"/>
</dbReference>
<comment type="function">
    <text evidence="9">Cotranslationally removes the N-terminal methionine from nascent proteins. The N-terminal methionine is often cleaved when the second residue in the primary sequence is small and uncharged (Met-Ala-, Cys, Gly, Pro, Ser, Thr, or Val).</text>
</comment>
<dbReference type="GO" id="GO:0004239">
    <property type="term" value="F:initiator methionyl aminopeptidase activity"/>
    <property type="evidence" value="ECO:0007669"/>
    <property type="project" value="UniProtKB-EC"/>
</dbReference>
<dbReference type="InterPro" id="IPR036005">
    <property type="entry name" value="Creatinase/aminopeptidase-like"/>
</dbReference>
<feature type="non-terminal residue" evidence="11">
    <location>
        <position position="1"/>
    </location>
</feature>
<dbReference type="EC" id="3.4.11.18" evidence="9"/>
<keyword evidence="7" id="KW-0862">Zinc</keyword>
<comment type="cofactor">
    <cofactor evidence="9">
        <name>Co(2+)</name>
        <dbReference type="ChEBI" id="CHEBI:48828"/>
    </cofactor>
    <cofactor evidence="9">
        <name>Zn(2+)</name>
        <dbReference type="ChEBI" id="CHEBI:29105"/>
    </cofactor>
    <cofactor evidence="9">
        <name>Mn(2+)</name>
        <dbReference type="ChEBI" id="CHEBI:29035"/>
    </cofactor>
    <cofactor evidence="9">
        <name>Fe(2+)</name>
        <dbReference type="ChEBI" id="CHEBI:29033"/>
    </cofactor>
    <text evidence="9">Binds 2 divalent metal cations per subunit. Has a high-affinity and a low affinity metal-binding site. The true nature of the physiological cofactor is under debate. The enzyme is active with cobalt, zinc, manganese or divalent iron ions.</text>
</comment>
<dbReference type="Proteomes" id="UP001295794">
    <property type="component" value="Unassembled WGS sequence"/>
</dbReference>
<evidence type="ECO:0000256" key="4">
    <source>
        <dbReference type="ARBA" id="ARBA00022723"/>
    </source>
</evidence>
<dbReference type="Gene3D" id="3.90.230.10">
    <property type="entry name" value="Creatinase/methionine aminopeptidase superfamily"/>
    <property type="match status" value="1"/>
</dbReference>
<evidence type="ECO:0000256" key="5">
    <source>
        <dbReference type="ARBA" id="ARBA00022771"/>
    </source>
</evidence>
<dbReference type="AlphaFoldDB" id="A0AAD2HBT5"/>
<keyword evidence="2" id="KW-0963">Cytoplasm</keyword>
<dbReference type="GO" id="GO:0070006">
    <property type="term" value="F:metalloaminopeptidase activity"/>
    <property type="evidence" value="ECO:0007669"/>
    <property type="project" value="InterPro"/>
</dbReference>
<evidence type="ECO:0000256" key="6">
    <source>
        <dbReference type="ARBA" id="ARBA00022801"/>
    </source>
</evidence>
<dbReference type="PANTHER" id="PTHR43330">
    <property type="entry name" value="METHIONINE AMINOPEPTIDASE"/>
    <property type="match status" value="1"/>
</dbReference>
<dbReference type="GO" id="GO:0006508">
    <property type="term" value="P:proteolysis"/>
    <property type="evidence" value="ECO:0007669"/>
    <property type="project" value="UniProtKB-KW"/>
</dbReference>
<organism evidence="11 12">
    <name type="scientific">Mycena citricolor</name>
    <dbReference type="NCBI Taxonomy" id="2018698"/>
    <lineage>
        <taxon>Eukaryota</taxon>
        <taxon>Fungi</taxon>
        <taxon>Dikarya</taxon>
        <taxon>Basidiomycota</taxon>
        <taxon>Agaricomycotina</taxon>
        <taxon>Agaricomycetes</taxon>
        <taxon>Agaricomycetidae</taxon>
        <taxon>Agaricales</taxon>
        <taxon>Marasmiineae</taxon>
        <taxon>Mycenaceae</taxon>
        <taxon>Mycena</taxon>
    </lineage>
</organism>
<comment type="catalytic activity">
    <reaction evidence="9">
        <text>Release of N-terminal amino acids, preferentially methionine, from peptides and arylamides.</text>
        <dbReference type="EC" id="3.4.11.18"/>
    </reaction>
</comment>
<proteinExistence type="inferred from homology"/>
<accession>A0AAD2HBT5</accession>
<evidence type="ECO:0000259" key="10">
    <source>
        <dbReference type="PROSITE" id="PS52013"/>
    </source>
</evidence>
<protein>
    <recommendedName>
        <fullName evidence="9">Methionine aminopeptidase</fullName>
        <ecNumber evidence="9">3.4.11.18</ecNumber>
    </recommendedName>
</protein>
<dbReference type="HAMAP" id="MF_01974">
    <property type="entry name" value="MetAP_1"/>
    <property type="match status" value="1"/>
</dbReference>
<keyword evidence="6" id="KW-0378">Hydrolase</keyword>
<dbReference type="PRINTS" id="PR00599">
    <property type="entry name" value="MAPEPTIDASE"/>
</dbReference>
<evidence type="ECO:0000256" key="9">
    <source>
        <dbReference type="RuleBase" id="RU003653"/>
    </source>
</evidence>
<keyword evidence="5 8" id="KW-0863">Zinc-finger</keyword>
<reference evidence="11" key="1">
    <citation type="submission" date="2023-11" db="EMBL/GenBank/DDBJ databases">
        <authorList>
            <person name="De Vega J J."/>
            <person name="De Vega J J."/>
        </authorList>
    </citation>
    <scope>NUCLEOTIDE SEQUENCE</scope>
</reference>
<feature type="domain" description="C6H2-type" evidence="10">
    <location>
        <begin position="4"/>
        <end position="60"/>
    </location>
</feature>
<dbReference type="InterPro" id="IPR001714">
    <property type="entry name" value="Pept_M24_MAP"/>
</dbReference>
<sequence length="363" mass="39389">TSMSTTCQNLQCSNGNPISRLECPTCNKLGIPGSFFCGQECFKSGWKVHKAIHGGLVSADGTYNPFPNFAYTGSMRPAYPLSSKRQIPAHIQLPDYVADGVPRSEIRASGGPTKILNAEEIEKMRTVCRLGREILDIAAAAIQPGVTTDALDEIVHNATIERDAYPSPLNYRNFPKSVCTSVNEVICHGIPDKTALKEGDIVNLDVSVYHQGFHADLNATYPVGKIDDESAKLLRVTRECLDKAIAMCKPGALFRDVGNVIEPHAKANGCSVVRTYGAHGINTMFHCAPDYIPHYAKNKTPGAMKAGMVFTIEPMINLGPSSADIHWPDNWTATTVDGKRSAQFEETLLITETGVEVLTARPA</sequence>
<evidence type="ECO:0000256" key="2">
    <source>
        <dbReference type="ARBA" id="ARBA00022490"/>
    </source>
</evidence>
<keyword evidence="1 9" id="KW-0031">Aminopeptidase</keyword>
<dbReference type="InterPro" id="IPR031615">
    <property type="entry name" value="Zfn-C6H2"/>
</dbReference>
<evidence type="ECO:0000256" key="3">
    <source>
        <dbReference type="ARBA" id="ARBA00022670"/>
    </source>
</evidence>
<evidence type="ECO:0000256" key="7">
    <source>
        <dbReference type="ARBA" id="ARBA00022833"/>
    </source>
</evidence>
<evidence type="ECO:0000256" key="8">
    <source>
        <dbReference type="PROSITE-ProRule" id="PRU01357"/>
    </source>
</evidence>
<gene>
    <name evidence="11" type="ORF">MYCIT1_LOCUS17264</name>
</gene>
<comment type="caution">
    <text evidence="11">The sequence shown here is derived from an EMBL/GenBank/DDBJ whole genome shotgun (WGS) entry which is preliminary data.</text>
</comment>
<dbReference type="GO" id="GO:0008270">
    <property type="term" value="F:zinc ion binding"/>
    <property type="evidence" value="ECO:0007669"/>
    <property type="project" value="UniProtKB-KW"/>
</dbReference>
<dbReference type="InterPro" id="IPR000994">
    <property type="entry name" value="Pept_M24"/>
</dbReference>
<keyword evidence="4 9" id="KW-0479">Metal-binding</keyword>
<dbReference type="PROSITE" id="PS52013">
    <property type="entry name" value="ZF_C6H2"/>
    <property type="match status" value="1"/>
</dbReference>
<dbReference type="Pfam" id="PF15801">
    <property type="entry name" value="zf-C6H2"/>
    <property type="match status" value="1"/>
</dbReference>
<evidence type="ECO:0000313" key="11">
    <source>
        <dbReference type="EMBL" id="CAK5271880.1"/>
    </source>
</evidence>
<name>A0AAD2HBT5_9AGAR</name>
<dbReference type="Pfam" id="PF00557">
    <property type="entry name" value="Peptidase_M24"/>
    <property type="match status" value="1"/>
</dbReference>
<evidence type="ECO:0000313" key="12">
    <source>
        <dbReference type="Proteomes" id="UP001295794"/>
    </source>
</evidence>
<comment type="similarity">
    <text evidence="8">Belongs to the peptidase M24A family. Methionine aminopeptidase type 1 subfamily.</text>
</comment>
<dbReference type="PANTHER" id="PTHR43330:SF7">
    <property type="entry name" value="METHIONINE AMINOPEPTIDASE 1"/>
    <property type="match status" value="1"/>
</dbReference>
<dbReference type="EMBL" id="CAVNYO010000178">
    <property type="protein sequence ID" value="CAK5271880.1"/>
    <property type="molecule type" value="Genomic_DNA"/>
</dbReference>
<dbReference type="NCBIfam" id="TIGR00500">
    <property type="entry name" value="met_pdase_I"/>
    <property type="match status" value="1"/>
</dbReference>
<evidence type="ECO:0000256" key="1">
    <source>
        <dbReference type="ARBA" id="ARBA00022438"/>
    </source>
</evidence>
<keyword evidence="12" id="KW-1185">Reference proteome</keyword>
<dbReference type="InterPro" id="IPR002467">
    <property type="entry name" value="Pept_M24A_MAP1"/>
</dbReference>
<dbReference type="CDD" id="cd01086">
    <property type="entry name" value="MetAP1"/>
    <property type="match status" value="1"/>
</dbReference>